<protein>
    <submittedName>
        <fullName evidence="5">Glycerate kinase</fullName>
        <ecNumber evidence="5">2.7.1.31</ecNumber>
    </submittedName>
</protein>
<dbReference type="AlphaFoldDB" id="A0A173VQS0"/>
<dbReference type="InterPro" id="IPR018193">
    <property type="entry name" value="Glyc_kinase_flavodox-like_fold"/>
</dbReference>
<dbReference type="EC" id="2.7.1.31" evidence="5"/>
<sequence>MKKIVVASDSFKGSVSSIEVAECAELAIHKVFPDCEVVKIPVGDGGEGTVETLITAMGGEAVYCVVHDPLMRPVEATYGILGDNRTAVIEMATASGLTLVPVSERNPLRTTTYGTGELIKDAMDRGCRDFLIGIGGSATNDGGTGMLQALGFRFLDRKGNELGLGGQILNQIYEIDCSRALSQLRETSFTIACDVNNPFYGEKGAAYVFARQKGADDAMVRLLDEGLRNFAEVIKRTGRIEIDDIPGAGAAGGLGGGFVAFLKAELKPGIQMVLDALRFDECIRGADLIITGEGKLDKQTCMGKTPCGVLQAGMRQGIPVIVMGGSVEEVEALNKSGFLAVLPLLPYPVSLEQAMDKDFTCWNIGRALEQQLRVIKYYMNH</sequence>
<comment type="similarity">
    <text evidence="1 4">Belongs to the glycerate kinase type-1 family.</text>
</comment>
<keyword evidence="2 4" id="KW-0808">Transferase</keyword>
<dbReference type="Proteomes" id="UP000095591">
    <property type="component" value="Unassembled WGS sequence"/>
</dbReference>
<dbReference type="Gene3D" id="3.90.1510.10">
    <property type="entry name" value="Glycerate kinase, domain 2"/>
    <property type="match status" value="1"/>
</dbReference>
<dbReference type="PIRSF" id="PIRSF006078">
    <property type="entry name" value="GlxK"/>
    <property type="match status" value="1"/>
</dbReference>
<dbReference type="PANTHER" id="PTHR21599">
    <property type="entry name" value="GLYCERATE KINASE"/>
    <property type="match status" value="1"/>
</dbReference>
<dbReference type="Gene3D" id="3.40.50.10350">
    <property type="entry name" value="Glycerate kinase, domain 1"/>
    <property type="match status" value="1"/>
</dbReference>
<dbReference type="GO" id="GO:0008887">
    <property type="term" value="F:glycerate kinase activity"/>
    <property type="evidence" value="ECO:0007669"/>
    <property type="project" value="UniProtKB-UniRule"/>
</dbReference>
<dbReference type="PANTHER" id="PTHR21599:SF0">
    <property type="entry name" value="GLYCERATE KINASE"/>
    <property type="match status" value="1"/>
</dbReference>
<proteinExistence type="inferred from homology"/>
<gene>
    <name evidence="5" type="primary">glxK</name>
    <name evidence="5" type="ORF">ERS852429_03465</name>
</gene>
<dbReference type="NCBIfam" id="TIGR00045">
    <property type="entry name" value="glycerate kinase"/>
    <property type="match status" value="1"/>
</dbReference>
<evidence type="ECO:0000313" key="5">
    <source>
        <dbReference type="EMBL" id="CUN29869.1"/>
    </source>
</evidence>
<dbReference type="EMBL" id="CYXP01000009">
    <property type="protein sequence ID" value="CUN29869.1"/>
    <property type="molecule type" value="Genomic_DNA"/>
</dbReference>
<keyword evidence="3 4" id="KW-0418">Kinase</keyword>
<organism evidence="5 6">
    <name type="scientific">Parabacteroides distasonis</name>
    <dbReference type="NCBI Taxonomy" id="823"/>
    <lineage>
        <taxon>Bacteria</taxon>
        <taxon>Pseudomonadati</taxon>
        <taxon>Bacteroidota</taxon>
        <taxon>Bacteroidia</taxon>
        <taxon>Bacteroidales</taxon>
        <taxon>Tannerellaceae</taxon>
        <taxon>Parabacteroides</taxon>
    </lineage>
</organism>
<dbReference type="Pfam" id="PF02595">
    <property type="entry name" value="Gly_kinase"/>
    <property type="match status" value="1"/>
</dbReference>
<accession>A0A173VQS0</accession>
<dbReference type="InterPro" id="IPR018197">
    <property type="entry name" value="Glycerate_kinase_RE-like"/>
</dbReference>
<evidence type="ECO:0000256" key="2">
    <source>
        <dbReference type="ARBA" id="ARBA00022679"/>
    </source>
</evidence>
<evidence type="ECO:0000313" key="6">
    <source>
        <dbReference type="Proteomes" id="UP000095591"/>
    </source>
</evidence>
<dbReference type="GO" id="GO:0031388">
    <property type="term" value="P:organic acid phosphorylation"/>
    <property type="evidence" value="ECO:0007669"/>
    <property type="project" value="UniProtKB-UniRule"/>
</dbReference>
<name>A0A173VQS0_PARDI</name>
<evidence type="ECO:0000256" key="4">
    <source>
        <dbReference type="PIRNR" id="PIRNR006078"/>
    </source>
</evidence>
<dbReference type="RefSeq" id="WP_057319829.1">
    <property type="nucleotide sequence ID" value="NZ_CYXP01000009.1"/>
</dbReference>
<dbReference type="SUPFAM" id="SSF110738">
    <property type="entry name" value="Glycerate kinase I"/>
    <property type="match status" value="1"/>
</dbReference>
<evidence type="ECO:0000256" key="3">
    <source>
        <dbReference type="ARBA" id="ARBA00022777"/>
    </source>
</evidence>
<dbReference type="InterPro" id="IPR036129">
    <property type="entry name" value="Glycerate_kinase_sf"/>
</dbReference>
<reference evidence="5 6" key="1">
    <citation type="submission" date="2015-09" db="EMBL/GenBank/DDBJ databases">
        <authorList>
            <consortium name="Pathogen Informatics"/>
        </authorList>
    </citation>
    <scope>NUCLEOTIDE SEQUENCE [LARGE SCALE GENOMIC DNA]</scope>
    <source>
        <strain evidence="5 6">2789STDY5608872</strain>
    </source>
</reference>
<evidence type="ECO:0000256" key="1">
    <source>
        <dbReference type="ARBA" id="ARBA00006284"/>
    </source>
</evidence>
<dbReference type="InterPro" id="IPR004381">
    <property type="entry name" value="Glycerate_kinase"/>
</dbReference>